<dbReference type="Proteomes" id="UP001517388">
    <property type="component" value="Unassembled WGS sequence"/>
</dbReference>
<keyword evidence="2" id="KW-1185">Reference proteome</keyword>
<evidence type="ECO:0000313" key="1">
    <source>
        <dbReference type="EMBL" id="MTJ43090.1"/>
    </source>
</evidence>
<dbReference type="EMBL" id="VILF01000001">
    <property type="protein sequence ID" value="MTJ43090.1"/>
    <property type="molecule type" value="Genomic_DNA"/>
</dbReference>
<accession>A0ACC7S3Q4</accession>
<organism evidence="1 2">
    <name type="scientific">Dolichospermum flos-aquae UHCC 0037</name>
    <dbReference type="NCBI Taxonomy" id="2590026"/>
    <lineage>
        <taxon>Bacteria</taxon>
        <taxon>Bacillati</taxon>
        <taxon>Cyanobacteriota</taxon>
        <taxon>Cyanophyceae</taxon>
        <taxon>Nostocales</taxon>
        <taxon>Aphanizomenonaceae</taxon>
        <taxon>Dolichospermum</taxon>
    </lineage>
</organism>
<gene>
    <name evidence="1" type="ORF">FJR39_07565</name>
</gene>
<sequence>MLRPKALGAWVLHRLFENVSLDFFVLFSSVASVVGTMGQGNYAAGNSFMDSLVHYRRSKGLPALSINWGPWGEVGMASRLDLTDYYAQRGIGIIRPKDGIEILSRLLNYDLPQVTVVPANWALVANMYPTGTTVRIISDLLAEAQEKSTTQGDTTVISEGHFIQQIFAVEASQQTSLLETHIQELISQVLRIDLSRLNLEQSLNALGLDSMMAIELKQRIEISVGASIAVVDLLKGSNIREIVTILMPQIQEYQKLASQEDIGKLLSDLEQLSPEEAERLFAEIQQQ</sequence>
<comment type="caution">
    <text evidence="1">The sequence shown here is derived from an EMBL/GenBank/DDBJ whole genome shotgun (WGS) entry which is preliminary data.</text>
</comment>
<evidence type="ECO:0000313" key="2">
    <source>
        <dbReference type="Proteomes" id="UP001517388"/>
    </source>
</evidence>
<name>A0ACC7S3Q4_DOLFA</name>
<proteinExistence type="predicted"/>
<reference evidence="2" key="1">
    <citation type="journal article" date="2020" name="Toxins">
        <title>Phylogenomic Analysis of Secondary Metabolism in the Toxic Cyanobacterial Genera Anabaena, Dolichospermum and Aphanizomenon.</title>
        <authorList>
            <person name="Oesterholm J."/>
            <person name="Popin R.V."/>
            <person name="Fewer D.P."/>
            <person name="Sivonen K."/>
        </authorList>
    </citation>
    <scope>NUCLEOTIDE SEQUENCE [LARGE SCALE GENOMIC DNA]</scope>
    <source>
        <strain evidence="2">UHCC 0037</strain>
    </source>
</reference>
<protein>
    <submittedName>
        <fullName evidence="1">KR domain-containing protein</fullName>
    </submittedName>
</protein>